<evidence type="ECO:0000313" key="3">
    <source>
        <dbReference type="Proteomes" id="UP000037035"/>
    </source>
</evidence>
<dbReference type="Proteomes" id="UP000037035">
    <property type="component" value="Unassembled WGS sequence"/>
</dbReference>
<dbReference type="OrthoDB" id="340346at2759"/>
<dbReference type="GO" id="GO:0000159">
    <property type="term" value="C:protein phosphatase type 2A complex"/>
    <property type="evidence" value="ECO:0007669"/>
    <property type="project" value="TreeGrafter"/>
</dbReference>
<evidence type="ECO:0000313" key="2">
    <source>
        <dbReference type="EMBL" id="KNZ57824.1"/>
    </source>
</evidence>
<dbReference type="InterPro" id="IPR051023">
    <property type="entry name" value="PP2A_Regulatory_Subunit_A"/>
</dbReference>
<dbReference type="GO" id="GO:0005829">
    <property type="term" value="C:cytosol"/>
    <property type="evidence" value="ECO:0007669"/>
    <property type="project" value="TreeGrafter"/>
</dbReference>
<evidence type="ECO:0000256" key="1">
    <source>
        <dbReference type="ARBA" id="ARBA00022737"/>
    </source>
</evidence>
<proteinExistence type="predicted"/>
<name>A0A0L6VAS8_9BASI</name>
<dbReference type="InterPro" id="IPR011989">
    <property type="entry name" value="ARM-like"/>
</dbReference>
<dbReference type="VEuPathDB" id="FungiDB:VP01_2063g7"/>
<dbReference type="PANTHER" id="PTHR10648:SF4">
    <property type="entry name" value="PROTEIN PHOSPHATASE 2 (FORMERLY 2A), REGULATORY SUBUNIT A, BETA ISOFORM-RELATED"/>
    <property type="match status" value="1"/>
</dbReference>
<dbReference type="STRING" id="27349.A0A0L6VAS8"/>
<dbReference type="AlphaFoldDB" id="A0A0L6VAS8"/>
<dbReference type="GO" id="GO:0005634">
    <property type="term" value="C:nucleus"/>
    <property type="evidence" value="ECO:0007669"/>
    <property type="project" value="TreeGrafter"/>
</dbReference>
<gene>
    <name evidence="2" type="ORF">VP01_2063g7</name>
</gene>
<dbReference type="GO" id="GO:0019888">
    <property type="term" value="F:protein phosphatase regulator activity"/>
    <property type="evidence" value="ECO:0007669"/>
    <property type="project" value="TreeGrafter"/>
</dbReference>
<keyword evidence="3" id="KW-1185">Reference proteome</keyword>
<keyword evidence="1" id="KW-0677">Repeat</keyword>
<comment type="caution">
    <text evidence="2">The sequence shown here is derived from an EMBL/GenBank/DDBJ whole genome shotgun (WGS) entry which is preliminary data.</text>
</comment>
<protein>
    <submittedName>
        <fullName evidence="2">Uncharacterized protein</fullName>
    </submittedName>
</protein>
<sequence length="238" mass="26392">MITTICAATVSQSSADKNFPISLSDRLPASTCHHPSIRSNTRASLWPLWNAPTCCKSFDDVLACLTSIHRLTTIALALGPQRTRDELIPFITKGMDNEDEVLLALAGELNAAFVEFLGSPEFAHLLLVPLKNLGTVEEMLICDKAAKSLTQIAALLSAQQLEEYYVPAMKRLSVAEWFTSRAVRNSSGICREDLDSRAAIPRFAYLVFVDRYLEWKTSNGWLSPCTGTQSVGRRFTEY</sequence>
<dbReference type="EMBL" id="LAVV01006908">
    <property type="protein sequence ID" value="KNZ57824.1"/>
    <property type="molecule type" value="Genomic_DNA"/>
</dbReference>
<dbReference type="InterPro" id="IPR016024">
    <property type="entry name" value="ARM-type_fold"/>
</dbReference>
<organism evidence="2 3">
    <name type="scientific">Puccinia sorghi</name>
    <dbReference type="NCBI Taxonomy" id="27349"/>
    <lineage>
        <taxon>Eukaryota</taxon>
        <taxon>Fungi</taxon>
        <taxon>Dikarya</taxon>
        <taxon>Basidiomycota</taxon>
        <taxon>Pucciniomycotina</taxon>
        <taxon>Pucciniomycetes</taxon>
        <taxon>Pucciniales</taxon>
        <taxon>Pucciniaceae</taxon>
        <taxon>Puccinia</taxon>
    </lineage>
</organism>
<dbReference type="SUPFAM" id="SSF48371">
    <property type="entry name" value="ARM repeat"/>
    <property type="match status" value="1"/>
</dbReference>
<accession>A0A0L6VAS8</accession>
<dbReference type="PANTHER" id="PTHR10648">
    <property type="entry name" value="SERINE/THREONINE-PROTEIN PHOSPHATASE PP2A 65 KDA REGULATORY SUBUNIT"/>
    <property type="match status" value="1"/>
</dbReference>
<dbReference type="Gene3D" id="1.25.10.10">
    <property type="entry name" value="Leucine-rich Repeat Variant"/>
    <property type="match status" value="1"/>
</dbReference>
<reference evidence="2 3" key="1">
    <citation type="submission" date="2015-08" db="EMBL/GenBank/DDBJ databases">
        <title>Next Generation Sequencing and Analysis of the Genome of Puccinia sorghi L Schw, the Causal Agent of Maize Common Rust.</title>
        <authorList>
            <person name="Rochi L."/>
            <person name="Burguener G."/>
            <person name="Darino M."/>
            <person name="Turjanski A."/>
            <person name="Kreff E."/>
            <person name="Dieguez M.J."/>
            <person name="Sacco F."/>
        </authorList>
    </citation>
    <scope>NUCLEOTIDE SEQUENCE [LARGE SCALE GENOMIC DNA]</scope>
    <source>
        <strain evidence="2 3">RO10H11247</strain>
    </source>
</reference>